<dbReference type="GO" id="GO:0005813">
    <property type="term" value="C:centrosome"/>
    <property type="evidence" value="ECO:0007669"/>
    <property type="project" value="TreeGrafter"/>
</dbReference>
<evidence type="ECO:0000313" key="2">
    <source>
        <dbReference type="Proteomes" id="UP000276133"/>
    </source>
</evidence>
<dbReference type="GO" id="GO:0030496">
    <property type="term" value="C:midbody"/>
    <property type="evidence" value="ECO:0007669"/>
    <property type="project" value="TreeGrafter"/>
</dbReference>
<gene>
    <name evidence="1" type="ORF">BpHYR1_053569</name>
</gene>
<dbReference type="EMBL" id="REGN01004727">
    <property type="protein sequence ID" value="RNA16342.1"/>
    <property type="molecule type" value="Genomic_DNA"/>
</dbReference>
<dbReference type="InterPro" id="IPR028730">
    <property type="entry name" value="ZFYVE26"/>
</dbReference>
<comment type="caution">
    <text evidence="1">The sequence shown here is derived from an EMBL/GenBank/DDBJ whole genome shotgun (WGS) entry which is preliminary data.</text>
</comment>
<proteinExistence type="predicted"/>
<dbReference type="GO" id="GO:0000724">
    <property type="term" value="P:double-strand break repair via homologous recombination"/>
    <property type="evidence" value="ECO:0007669"/>
    <property type="project" value="InterPro"/>
</dbReference>
<reference evidence="1 2" key="1">
    <citation type="journal article" date="2018" name="Sci. Rep.">
        <title>Genomic signatures of local adaptation to the degree of environmental predictability in rotifers.</title>
        <authorList>
            <person name="Franch-Gras L."/>
            <person name="Hahn C."/>
            <person name="Garcia-Roger E.M."/>
            <person name="Carmona M.J."/>
            <person name="Serra M."/>
            <person name="Gomez A."/>
        </authorList>
    </citation>
    <scope>NUCLEOTIDE SEQUENCE [LARGE SCALE GENOMIC DNA]</scope>
    <source>
        <strain evidence="1">HYR1</strain>
    </source>
</reference>
<dbReference type="AlphaFoldDB" id="A0A3M7QYA8"/>
<dbReference type="GO" id="GO:0032465">
    <property type="term" value="P:regulation of cytokinesis"/>
    <property type="evidence" value="ECO:0007669"/>
    <property type="project" value="TreeGrafter"/>
</dbReference>
<dbReference type="GO" id="GO:0032266">
    <property type="term" value="F:phosphatidylinositol-3-phosphate binding"/>
    <property type="evidence" value="ECO:0007669"/>
    <property type="project" value="InterPro"/>
</dbReference>
<dbReference type="Proteomes" id="UP000276133">
    <property type="component" value="Unassembled WGS sequence"/>
</dbReference>
<dbReference type="OrthoDB" id="1936617at2759"/>
<dbReference type="STRING" id="10195.A0A3M7QYA8"/>
<dbReference type="GO" id="GO:0000281">
    <property type="term" value="P:mitotic cytokinesis"/>
    <property type="evidence" value="ECO:0007669"/>
    <property type="project" value="InterPro"/>
</dbReference>
<sequence length="421" mass="49230">MDILTLDHNFGKEIETSANQLFNFFCNNVNLGQWQIAKTCLKQLIQDKKLLFVNFDSVFSSIIKHPENALLNFTFTSGASLSIKSPFYFSRLLCQTILEIYPDFLIENNLQDLIELRIIFYSHFDKISNNELEEIVNDAKNFDSEIQLKSPTLEFIKNIKFNDVLKAKNLLNLILLKNPNIEYCLIEFHLKLLSESLNTFESNVIKAKDTLNESTSDIFSLINLLLVYQKLNSLTFNSNRKFELIAMTQRFFRNTCFKLREIFSENLQHLELNITKVQLALLDRYKSSPLLELFTKINYEIDRQAIISKSFNDESLVVLSIIKHSLSNKKTDSILWKKLFLFTLVEKRCLPIILLIGISRVKDINSAKKLVNILSSNNSKETLVDQIGNFLKTHLDFVNWFFQQNRLFIIKELKLKKFKEF</sequence>
<dbReference type="PANTHER" id="PTHR46591:SF1">
    <property type="entry name" value="ZINC FINGER FYVE DOMAIN-CONTAINING PROTEIN 26"/>
    <property type="match status" value="1"/>
</dbReference>
<name>A0A3M7QYA8_BRAPC</name>
<protein>
    <submittedName>
        <fullName evidence="1">Zinc finger FYVE domain-containing 26-like</fullName>
    </submittedName>
</protein>
<accession>A0A3M7QYA8</accession>
<organism evidence="1 2">
    <name type="scientific">Brachionus plicatilis</name>
    <name type="common">Marine rotifer</name>
    <name type="synonym">Brachionus muelleri</name>
    <dbReference type="NCBI Taxonomy" id="10195"/>
    <lineage>
        <taxon>Eukaryota</taxon>
        <taxon>Metazoa</taxon>
        <taxon>Spiralia</taxon>
        <taxon>Gnathifera</taxon>
        <taxon>Rotifera</taxon>
        <taxon>Eurotatoria</taxon>
        <taxon>Monogononta</taxon>
        <taxon>Pseudotrocha</taxon>
        <taxon>Ploima</taxon>
        <taxon>Brachionidae</taxon>
        <taxon>Brachionus</taxon>
    </lineage>
</organism>
<evidence type="ECO:0000313" key="1">
    <source>
        <dbReference type="EMBL" id="RNA16342.1"/>
    </source>
</evidence>
<dbReference type="PANTHER" id="PTHR46591">
    <property type="entry name" value="ZINC FINGER FYVE DOMAIN-CONTAINING PROTEIN 26"/>
    <property type="match status" value="1"/>
</dbReference>
<dbReference type="GO" id="GO:0005765">
    <property type="term" value="C:lysosomal membrane"/>
    <property type="evidence" value="ECO:0007669"/>
    <property type="project" value="TreeGrafter"/>
</dbReference>
<keyword evidence="2" id="KW-1185">Reference proteome</keyword>